<protein>
    <submittedName>
        <fullName evidence="1">Uncharacterized protein</fullName>
    </submittedName>
</protein>
<dbReference type="Gramene" id="rna9942">
    <property type="protein sequence ID" value="RHN74017.1"/>
    <property type="gene ID" value="gene9942"/>
</dbReference>
<reference evidence="2" key="1">
    <citation type="journal article" date="2018" name="Nat. Plants">
        <title>Whole-genome landscape of Medicago truncatula symbiotic genes.</title>
        <authorList>
            <person name="Pecrix Y."/>
            <person name="Staton S.E."/>
            <person name="Sallet E."/>
            <person name="Lelandais-Briere C."/>
            <person name="Moreau S."/>
            <person name="Carrere S."/>
            <person name="Blein T."/>
            <person name="Jardinaud M.F."/>
            <person name="Latrasse D."/>
            <person name="Zouine M."/>
            <person name="Zahm M."/>
            <person name="Kreplak J."/>
            <person name="Mayjonade B."/>
            <person name="Satge C."/>
            <person name="Perez M."/>
            <person name="Cauet S."/>
            <person name="Marande W."/>
            <person name="Chantry-Darmon C."/>
            <person name="Lopez-Roques C."/>
            <person name="Bouchez O."/>
            <person name="Berard A."/>
            <person name="Debelle F."/>
            <person name="Munos S."/>
            <person name="Bendahmane A."/>
            <person name="Berges H."/>
            <person name="Niebel A."/>
            <person name="Buitink J."/>
            <person name="Frugier F."/>
            <person name="Benhamed M."/>
            <person name="Crespi M."/>
            <person name="Gouzy J."/>
            <person name="Gamas P."/>
        </authorList>
    </citation>
    <scope>NUCLEOTIDE SEQUENCE [LARGE SCALE GENOMIC DNA]</scope>
    <source>
        <strain evidence="2">cv. Jemalong A17</strain>
    </source>
</reference>
<evidence type="ECO:0000313" key="2">
    <source>
        <dbReference type="Proteomes" id="UP000265566"/>
    </source>
</evidence>
<sequence length="40" mass="4597">MHIIFKVLFIISNSFSLHEFSNSRGRTLGGIRQKVHAKQV</sequence>
<comment type="caution">
    <text evidence="1">The sequence shown here is derived from an EMBL/GenBank/DDBJ whole genome shotgun (WGS) entry which is preliminary data.</text>
</comment>
<dbReference type="Proteomes" id="UP000265566">
    <property type="component" value="Chromosome 2"/>
</dbReference>
<gene>
    <name evidence="1" type="ORF">MtrunA17_Chr2g0305011</name>
</gene>
<name>A0A396JFX6_MEDTR</name>
<accession>A0A396JFX6</accession>
<dbReference type="EMBL" id="PSQE01000002">
    <property type="protein sequence ID" value="RHN74017.1"/>
    <property type="molecule type" value="Genomic_DNA"/>
</dbReference>
<dbReference type="AlphaFoldDB" id="A0A396JFX6"/>
<proteinExistence type="predicted"/>
<evidence type="ECO:0000313" key="1">
    <source>
        <dbReference type="EMBL" id="RHN74017.1"/>
    </source>
</evidence>
<organism evidence="1 2">
    <name type="scientific">Medicago truncatula</name>
    <name type="common">Barrel medic</name>
    <name type="synonym">Medicago tribuloides</name>
    <dbReference type="NCBI Taxonomy" id="3880"/>
    <lineage>
        <taxon>Eukaryota</taxon>
        <taxon>Viridiplantae</taxon>
        <taxon>Streptophyta</taxon>
        <taxon>Embryophyta</taxon>
        <taxon>Tracheophyta</taxon>
        <taxon>Spermatophyta</taxon>
        <taxon>Magnoliopsida</taxon>
        <taxon>eudicotyledons</taxon>
        <taxon>Gunneridae</taxon>
        <taxon>Pentapetalae</taxon>
        <taxon>rosids</taxon>
        <taxon>fabids</taxon>
        <taxon>Fabales</taxon>
        <taxon>Fabaceae</taxon>
        <taxon>Papilionoideae</taxon>
        <taxon>50 kb inversion clade</taxon>
        <taxon>NPAAA clade</taxon>
        <taxon>Hologalegina</taxon>
        <taxon>IRL clade</taxon>
        <taxon>Trifolieae</taxon>
        <taxon>Medicago</taxon>
    </lineage>
</organism>